<feature type="compositionally biased region" description="Low complexity" evidence="1">
    <location>
        <begin position="326"/>
        <end position="337"/>
    </location>
</feature>
<dbReference type="EMBL" id="CAKLBC010000482">
    <property type="protein sequence ID" value="CAH0486631.1"/>
    <property type="molecule type" value="Genomic_DNA"/>
</dbReference>
<dbReference type="EMBL" id="CANTFK010000397">
    <property type="protein sequence ID" value="CAI5715665.1"/>
    <property type="molecule type" value="Genomic_DNA"/>
</dbReference>
<keyword evidence="5" id="KW-1185">Reference proteome</keyword>
<dbReference type="InterPro" id="IPR036339">
    <property type="entry name" value="PUB-like_dom_sf"/>
</dbReference>
<feature type="region of interest" description="Disordered" evidence="1">
    <location>
        <begin position="326"/>
        <end position="383"/>
    </location>
</feature>
<sequence>MRATNLTIKIVSSSSESLQVQVDLPSATVLSLKQVIAQQDIHRFPVSSQRLIFQGQILQDMKLLTEYHVSRDCALHLTLLPVKNAPVSNQTSCTQLQTILEQMRDHESLEMYTTAVQTLQKICCNIVDHPTEDKYRKLRIENVMLKNKLFDRSGGYESVKLLGFQEGVETGHVVLVPTPDKWENLVECKKVVDSMVTALEGAAPLAASSFGAMPSMGARGDSVSQAQALLQNPAILQSIASNPMVQQMSQQNPMLAQALQNPALLAQSMQALQQNPAMMQQMNRMMTDPNAMAQMQQMMAGGGMGDLSGLGSSAFGGTAPSLAASNPFASGSSSSNPVESTSFAPTSTQSPAPIGSIPAAVSSSTSAAAASSDNMDETYEEDEIAKAIARSLQNQ</sequence>
<dbReference type="SMART" id="SM00727">
    <property type="entry name" value="STI1"/>
    <property type="match status" value="2"/>
</dbReference>
<dbReference type="Gene3D" id="1.20.58.2190">
    <property type="match status" value="1"/>
</dbReference>
<protein>
    <recommendedName>
        <fullName evidence="2">Ubiquitin-like domain-containing protein</fullName>
    </recommendedName>
</protein>
<evidence type="ECO:0000313" key="6">
    <source>
        <dbReference type="Proteomes" id="UP001159659"/>
    </source>
</evidence>
<dbReference type="Pfam" id="PF23195">
    <property type="entry name" value="UBQLN1"/>
    <property type="match status" value="1"/>
</dbReference>
<dbReference type="PROSITE" id="PS50053">
    <property type="entry name" value="UBIQUITIN_2"/>
    <property type="match status" value="1"/>
</dbReference>
<reference evidence="3 5" key="1">
    <citation type="submission" date="2021-11" db="EMBL/GenBank/DDBJ databases">
        <authorList>
            <person name="Islam A."/>
            <person name="Islam S."/>
            <person name="Flora M.S."/>
            <person name="Rahman M."/>
            <person name="Ziaur R.M."/>
            <person name="Epstein J.H."/>
            <person name="Hassan M."/>
            <person name="Klassen M."/>
            <person name="Woodard K."/>
            <person name="Webb A."/>
            <person name="Webby R.J."/>
            <person name="El Zowalaty M.E."/>
        </authorList>
    </citation>
    <scope>NUCLEOTIDE SEQUENCE [LARGE SCALE GENOMIC DNA]</scope>
    <source>
        <strain evidence="3">Pf1</strain>
    </source>
</reference>
<evidence type="ECO:0000259" key="2">
    <source>
        <dbReference type="PROSITE" id="PS50053"/>
    </source>
</evidence>
<dbReference type="InterPro" id="IPR018997">
    <property type="entry name" value="PUB_domain"/>
</dbReference>
<dbReference type="SUPFAM" id="SSF54236">
    <property type="entry name" value="Ubiquitin-like"/>
    <property type="match status" value="1"/>
</dbReference>
<dbReference type="SMART" id="SM00213">
    <property type="entry name" value="UBQ"/>
    <property type="match status" value="1"/>
</dbReference>
<dbReference type="GO" id="GO:0006511">
    <property type="term" value="P:ubiquitin-dependent protein catabolic process"/>
    <property type="evidence" value="ECO:0007669"/>
    <property type="project" value="TreeGrafter"/>
</dbReference>
<dbReference type="AlphaFoldDB" id="A0AAV0T7M7"/>
<accession>A0AAV0T7M7</accession>
<feature type="compositionally biased region" description="Low complexity" evidence="1">
    <location>
        <begin position="359"/>
        <end position="372"/>
    </location>
</feature>
<dbReference type="PANTHER" id="PTHR10677:SF3">
    <property type="entry name" value="FI07626P-RELATED"/>
    <property type="match status" value="1"/>
</dbReference>
<dbReference type="Pfam" id="PF09409">
    <property type="entry name" value="PUB"/>
    <property type="match status" value="1"/>
</dbReference>
<feature type="compositionally biased region" description="Polar residues" evidence="1">
    <location>
        <begin position="338"/>
        <end position="351"/>
    </location>
</feature>
<dbReference type="GO" id="GO:0031593">
    <property type="term" value="F:polyubiquitin modification-dependent protein binding"/>
    <property type="evidence" value="ECO:0007669"/>
    <property type="project" value="TreeGrafter"/>
</dbReference>
<dbReference type="Pfam" id="PF00240">
    <property type="entry name" value="ubiquitin"/>
    <property type="match status" value="1"/>
</dbReference>
<dbReference type="Proteomes" id="UP001159659">
    <property type="component" value="Unassembled WGS sequence"/>
</dbReference>
<dbReference type="SMART" id="SM00580">
    <property type="entry name" value="PUG"/>
    <property type="match status" value="1"/>
</dbReference>
<gene>
    <name evidence="3" type="ORF">PFR001_LOCUS2247</name>
    <name evidence="4" type="ORF">PFR002_LOCUS3139</name>
</gene>
<evidence type="ECO:0000313" key="5">
    <source>
        <dbReference type="Proteomes" id="UP001157938"/>
    </source>
</evidence>
<reference evidence="4" key="2">
    <citation type="submission" date="2022-12" db="EMBL/GenBank/DDBJ databases">
        <authorList>
            <person name="Webb A."/>
        </authorList>
    </citation>
    <scope>NUCLEOTIDE SEQUENCE</scope>
    <source>
        <strain evidence="4">Pf2</strain>
    </source>
</reference>
<dbReference type="PANTHER" id="PTHR10677">
    <property type="entry name" value="UBIQUILIN"/>
    <property type="match status" value="1"/>
</dbReference>
<evidence type="ECO:0000313" key="4">
    <source>
        <dbReference type="EMBL" id="CAI5715665.1"/>
    </source>
</evidence>
<name>A0AAV0T7M7_9STRA</name>
<evidence type="ECO:0000313" key="3">
    <source>
        <dbReference type="EMBL" id="CAH0486631.1"/>
    </source>
</evidence>
<organism evidence="4 6">
    <name type="scientific">Peronospora farinosa</name>
    <dbReference type="NCBI Taxonomy" id="134698"/>
    <lineage>
        <taxon>Eukaryota</taxon>
        <taxon>Sar</taxon>
        <taxon>Stramenopiles</taxon>
        <taxon>Oomycota</taxon>
        <taxon>Peronosporomycetes</taxon>
        <taxon>Peronosporales</taxon>
        <taxon>Peronosporaceae</taxon>
        <taxon>Peronospora</taxon>
    </lineage>
</organism>
<proteinExistence type="predicted"/>
<comment type="caution">
    <text evidence="4">The sequence shown here is derived from an EMBL/GenBank/DDBJ whole genome shotgun (WGS) entry which is preliminary data.</text>
</comment>
<feature type="domain" description="Ubiquitin-like" evidence="2">
    <location>
        <begin position="4"/>
        <end position="79"/>
    </location>
</feature>
<dbReference type="SUPFAM" id="SSF143503">
    <property type="entry name" value="PUG domain-like"/>
    <property type="match status" value="1"/>
</dbReference>
<dbReference type="Gene3D" id="3.10.20.90">
    <property type="entry name" value="Phosphatidylinositol 3-kinase Catalytic Subunit, Chain A, domain 1"/>
    <property type="match status" value="1"/>
</dbReference>
<dbReference type="InterPro" id="IPR029071">
    <property type="entry name" value="Ubiquitin-like_domsf"/>
</dbReference>
<evidence type="ECO:0000256" key="1">
    <source>
        <dbReference type="SAM" id="MobiDB-lite"/>
    </source>
</evidence>
<dbReference type="GO" id="GO:0005829">
    <property type="term" value="C:cytosol"/>
    <property type="evidence" value="ECO:0007669"/>
    <property type="project" value="TreeGrafter"/>
</dbReference>
<feature type="compositionally biased region" description="Acidic residues" evidence="1">
    <location>
        <begin position="374"/>
        <end position="383"/>
    </location>
</feature>
<dbReference type="Proteomes" id="UP001157938">
    <property type="component" value="Unassembled WGS sequence"/>
</dbReference>
<dbReference type="CDD" id="cd09212">
    <property type="entry name" value="PUB"/>
    <property type="match status" value="1"/>
</dbReference>
<dbReference type="InterPro" id="IPR006636">
    <property type="entry name" value="STI1_HS-bd"/>
</dbReference>
<dbReference type="InterPro" id="IPR015496">
    <property type="entry name" value="Ubiquilin"/>
</dbReference>
<dbReference type="InterPro" id="IPR000626">
    <property type="entry name" value="Ubiquitin-like_dom"/>
</dbReference>